<name>A0A6L2JA44_TANCI</name>
<dbReference type="EMBL" id="BKCJ010000480">
    <property type="protein sequence ID" value="GEU33582.1"/>
    <property type="molecule type" value="Genomic_DNA"/>
</dbReference>
<accession>A0A6L2JA44</accession>
<dbReference type="AlphaFoldDB" id="A0A6L2JA44"/>
<sequence>MENTRNNTVTPAVTMESLQETIKDITNLVQDLQEAMKICTKNQKFVFGEWLQLNGQNPGNHQNSHLLSNNVKDSSCGLHVIGNVDDLVINDSHCEVDLRKNECAHKMFDQMSRKGEGFKVSDAYVNESIEEENRLVEDVTVKTSKSVESEFLVMEVDRFVTNRNRRKLPPHKNNESLVHRIKGFHLLGMYVDEGYVQGWEDEDKDLNVFDYVSEVYDLSTKALLGEKEFVVNKKQEEGLDKIQRVIKQESVKELVDGNNGLVDDKKKVWNQLKMGKLVLIIRLKMGNCSFNQGYVYKANINGEFILKAEQVFDPGGIHSFGIWGCEDGMKVSWNKNEMSYKFRNGASGSDSANCKFKHGKRKFDVWEWPHRKNERKGAKGHECCVRSRAAGLGLNNEGNLGHLKFDVWKWPHRKKERKVLEHIGFFLKKMRLCSDVVAGVVHLLGVYVPGFGARFLAFLGFPAIEVNLYEGLAKQLVHQGYVLELFACAFDQAGVAVLKAAHWSRGLVIGEGTYGLSFIANRNTGRLYHLILAAKSVEVLKGKEVMDNICGCSNEIRCLGVVITTDKSQTVYILLLEFADVIKEPDGKGLTKINAKFDVLAFGCTVFEILTDKQLWFSYKDLKFLGLKKRALSGMLHGYGLMVLRRLPRFPHFS</sequence>
<evidence type="ECO:0000313" key="2">
    <source>
        <dbReference type="EMBL" id="GEU33582.1"/>
    </source>
</evidence>
<evidence type="ECO:0000256" key="1">
    <source>
        <dbReference type="SAM" id="Coils"/>
    </source>
</evidence>
<organism evidence="2">
    <name type="scientific">Tanacetum cinerariifolium</name>
    <name type="common">Dalmatian daisy</name>
    <name type="synonym">Chrysanthemum cinerariifolium</name>
    <dbReference type="NCBI Taxonomy" id="118510"/>
    <lineage>
        <taxon>Eukaryota</taxon>
        <taxon>Viridiplantae</taxon>
        <taxon>Streptophyta</taxon>
        <taxon>Embryophyta</taxon>
        <taxon>Tracheophyta</taxon>
        <taxon>Spermatophyta</taxon>
        <taxon>Magnoliopsida</taxon>
        <taxon>eudicotyledons</taxon>
        <taxon>Gunneridae</taxon>
        <taxon>Pentapetalae</taxon>
        <taxon>asterids</taxon>
        <taxon>campanulids</taxon>
        <taxon>Asterales</taxon>
        <taxon>Asteraceae</taxon>
        <taxon>Asteroideae</taxon>
        <taxon>Anthemideae</taxon>
        <taxon>Anthemidinae</taxon>
        <taxon>Tanacetum</taxon>
    </lineage>
</organism>
<protein>
    <submittedName>
        <fullName evidence="2">Protein transport protein SEC23-like</fullName>
    </submittedName>
</protein>
<feature type="coiled-coil region" evidence="1">
    <location>
        <begin position="15"/>
        <end position="42"/>
    </location>
</feature>
<gene>
    <name evidence="2" type="ORF">Tci_005560</name>
</gene>
<proteinExistence type="predicted"/>
<keyword evidence="1" id="KW-0175">Coiled coil</keyword>
<comment type="caution">
    <text evidence="2">The sequence shown here is derived from an EMBL/GenBank/DDBJ whole genome shotgun (WGS) entry which is preliminary data.</text>
</comment>
<reference evidence="2" key="1">
    <citation type="journal article" date="2019" name="Sci. Rep.">
        <title>Draft genome of Tanacetum cinerariifolium, the natural source of mosquito coil.</title>
        <authorList>
            <person name="Yamashiro T."/>
            <person name="Shiraishi A."/>
            <person name="Satake H."/>
            <person name="Nakayama K."/>
        </authorList>
    </citation>
    <scope>NUCLEOTIDE SEQUENCE</scope>
</reference>